<dbReference type="InterPro" id="IPR021514">
    <property type="entry name" value="DUF3176"/>
</dbReference>
<protein>
    <submittedName>
        <fullName evidence="2">Uncharacterized protein</fullName>
    </submittedName>
</protein>
<keyword evidence="1" id="KW-1133">Transmembrane helix</keyword>
<dbReference type="PANTHER" id="PTHR35394">
    <property type="entry name" value="DUF3176 DOMAIN-CONTAINING PROTEIN"/>
    <property type="match status" value="1"/>
</dbReference>
<dbReference type="EMBL" id="JAAGWQ010000061">
    <property type="protein sequence ID" value="KAF5672313.1"/>
    <property type="molecule type" value="Genomic_DNA"/>
</dbReference>
<name>A0A8H5TMW1_FUSHE</name>
<evidence type="ECO:0000313" key="3">
    <source>
        <dbReference type="Proteomes" id="UP000567885"/>
    </source>
</evidence>
<feature type="transmembrane region" description="Helical" evidence="1">
    <location>
        <begin position="610"/>
        <end position="632"/>
    </location>
</feature>
<proteinExistence type="predicted"/>
<comment type="caution">
    <text evidence="2">The sequence shown here is derived from an EMBL/GenBank/DDBJ whole genome shotgun (WGS) entry which is preliminary data.</text>
</comment>
<keyword evidence="3" id="KW-1185">Reference proteome</keyword>
<dbReference type="Proteomes" id="UP000567885">
    <property type="component" value="Unassembled WGS sequence"/>
</dbReference>
<evidence type="ECO:0000256" key="1">
    <source>
        <dbReference type="SAM" id="Phobius"/>
    </source>
</evidence>
<sequence length="695" mass="77113">MNNYKEPAQEEVTATIQPLMGPPKHAYSPSSSSPLELQGPIIISTHQKEIQNRVLPFLHQWCKEILALLSSLLSFVALSSLLFASNEQPITKWTNLPITLNTLVSILASISKINLAYVISMCFSQAKWGWFSGPPQPLIDFDRFDAASRGATGSFRLVRSCVRHPHWIALGALTAISLLVFEPFTQAILAFESRSVVLTAHEYAQIARANNQTLVTAPVIGQSTRLDASSWLGFGGGENGLGRRIFPGKDNTTLIYQSDLFASQVQDNMGMKAALWNGFSPLNTAKNLQPAYNCASGNCTWPNFASLAVCHKCYDMSQLVVKTSGIDEIPDIFLPATWDNGSYPNISNASPGANYKQRLQTLAHTNYNIPSMNLRLGNYNGKSRCKSTNDNCPDTYFSMRITTNPGQTINFQNSSTLIMSMLYLDANECALFFCVNEYQDAVSQGALSERIMSSWTDKTSGSYSAGGNISEYLEYTNHTLDMGGALAKVSDLQLRIPDEYFRTSNLPTQTFNITQTTVISLLNILNEGFWGYDKESGYTDLAPQNWIYPAIGWRNKPLGFVSGLAQSKDKLATIKNVAQSLKKWIRDYELEKTPNKGSATDMVIIIRVQWYFFVVPALILVAGLMFILLCTWETLRLRRPVLKDSILATLACAPDRDLKEKLKQAALAGGLEALGKEAMVIWEKDEGFGRLECRE</sequence>
<dbReference type="OrthoDB" id="5242705at2759"/>
<feature type="transmembrane region" description="Helical" evidence="1">
    <location>
        <begin position="96"/>
        <end position="119"/>
    </location>
</feature>
<accession>A0A8H5TMW1</accession>
<keyword evidence="1" id="KW-0812">Transmembrane</keyword>
<dbReference type="AlphaFoldDB" id="A0A8H5TMW1"/>
<gene>
    <name evidence="2" type="ORF">FHETE_3811</name>
</gene>
<keyword evidence="1" id="KW-0472">Membrane</keyword>
<feature type="transmembrane region" description="Helical" evidence="1">
    <location>
        <begin position="65"/>
        <end position="84"/>
    </location>
</feature>
<evidence type="ECO:0000313" key="2">
    <source>
        <dbReference type="EMBL" id="KAF5672313.1"/>
    </source>
</evidence>
<feature type="transmembrane region" description="Helical" evidence="1">
    <location>
        <begin position="167"/>
        <end position="191"/>
    </location>
</feature>
<reference evidence="2 3" key="1">
    <citation type="submission" date="2020-05" db="EMBL/GenBank/DDBJ databases">
        <title>Identification and distribution of gene clusters putatively required for synthesis of sphingolipid metabolism inhibitors in phylogenetically diverse species of the filamentous fungus Fusarium.</title>
        <authorList>
            <person name="Kim H.-S."/>
            <person name="Busman M."/>
            <person name="Brown D.W."/>
            <person name="Divon H."/>
            <person name="Uhlig S."/>
            <person name="Proctor R.H."/>
        </authorList>
    </citation>
    <scope>NUCLEOTIDE SEQUENCE [LARGE SCALE GENOMIC DNA]</scope>
    <source>
        <strain evidence="2 3">NRRL 20693</strain>
    </source>
</reference>
<organism evidence="2 3">
    <name type="scientific">Fusarium heterosporum</name>
    <dbReference type="NCBI Taxonomy" id="42747"/>
    <lineage>
        <taxon>Eukaryota</taxon>
        <taxon>Fungi</taxon>
        <taxon>Dikarya</taxon>
        <taxon>Ascomycota</taxon>
        <taxon>Pezizomycotina</taxon>
        <taxon>Sordariomycetes</taxon>
        <taxon>Hypocreomycetidae</taxon>
        <taxon>Hypocreales</taxon>
        <taxon>Nectriaceae</taxon>
        <taxon>Fusarium</taxon>
        <taxon>Fusarium heterosporum species complex</taxon>
    </lineage>
</organism>
<dbReference type="PANTHER" id="PTHR35394:SF5">
    <property type="entry name" value="DUF3176 DOMAIN-CONTAINING PROTEIN"/>
    <property type="match status" value="1"/>
</dbReference>
<dbReference type="Pfam" id="PF11374">
    <property type="entry name" value="DUF3176"/>
    <property type="match status" value="1"/>
</dbReference>